<keyword evidence="1" id="KW-0472">Membrane</keyword>
<keyword evidence="1" id="KW-0812">Transmembrane</keyword>
<gene>
    <name evidence="2" type="ORF">PXEA_LOCUS16079</name>
</gene>
<name>A0A3S5A8D1_9PLAT</name>
<keyword evidence="1" id="KW-1133">Transmembrane helix</keyword>
<proteinExistence type="predicted"/>
<keyword evidence="3" id="KW-1185">Reference proteome</keyword>
<evidence type="ECO:0000256" key="1">
    <source>
        <dbReference type="SAM" id="Phobius"/>
    </source>
</evidence>
<protein>
    <submittedName>
        <fullName evidence="2">Uncharacterized protein</fullName>
    </submittedName>
</protein>
<organism evidence="2 3">
    <name type="scientific">Protopolystoma xenopodis</name>
    <dbReference type="NCBI Taxonomy" id="117903"/>
    <lineage>
        <taxon>Eukaryota</taxon>
        <taxon>Metazoa</taxon>
        <taxon>Spiralia</taxon>
        <taxon>Lophotrochozoa</taxon>
        <taxon>Platyhelminthes</taxon>
        <taxon>Monogenea</taxon>
        <taxon>Polyopisthocotylea</taxon>
        <taxon>Polystomatidea</taxon>
        <taxon>Polystomatidae</taxon>
        <taxon>Protopolystoma</taxon>
    </lineage>
</organism>
<feature type="transmembrane region" description="Helical" evidence="1">
    <location>
        <begin position="7"/>
        <end position="28"/>
    </location>
</feature>
<dbReference type="AlphaFoldDB" id="A0A3S5A8D1"/>
<comment type="caution">
    <text evidence="2">The sequence shown here is derived from an EMBL/GenBank/DDBJ whole genome shotgun (WGS) entry which is preliminary data.</text>
</comment>
<dbReference type="Proteomes" id="UP000784294">
    <property type="component" value="Unassembled WGS sequence"/>
</dbReference>
<evidence type="ECO:0000313" key="2">
    <source>
        <dbReference type="EMBL" id="VEL22639.1"/>
    </source>
</evidence>
<evidence type="ECO:0000313" key="3">
    <source>
        <dbReference type="Proteomes" id="UP000784294"/>
    </source>
</evidence>
<dbReference type="EMBL" id="CAAALY010057658">
    <property type="protein sequence ID" value="VEL22639.1"/>
    <property type="molecule type" value="Genomic_DNA"/>
</dbReference>
<accession>A0A3S5A8D1</accession>
<sequence length="174" mass="18630">MPFQDKYVLMSLAILCIVSIWHAAVTLIPSPTDDLPSADANNTGSQIISLGLKPIDSGQEDKSSERLKLSVDGMQISSKLPSKTLKTEALAGTKVLPKLPASEVTSVVTPDMATADRLTKGLAGRLPVLVGTTTLSTNRTSADKTPKVPSWQEFFEQETGGLFNKQVDRGDSFL</sequence>
<reference evidence="2" key="1">
    <citation type="submission" date="2018-11" db="EMBL/GenBank/DDBJ databases">
        <authorList>
            <consortium name="Pathogen Informatics"/>
        </authorList>
    </citation>
    <scope>NUCLEOTIDE SEQUENCE</scope>
</reference>